<organism evidence="5 6">
    <name type="scientific">Deinococcus detaillensis</name>
    <dbReference type="NCBI Taxonomy" id="2592048"/>
    <lineage>
        <taxon>Bacteria</taxon>
        <taxon>Thermotogati</taxon>
        <taxon>Deinococcota</taxon>
        <taxon>Deinococci</taxon>
        <taxon>Deinococcales</taxon>
        <taxon>Deinococcaceae</taxon>
        <taxon>Deinococcus</taxon>
    </lineage>
</organism>
<comment type="similarity">
    <text evidence="2">Belongs to the bacterial solute-binding protein 2 family.</text>
</comment>
<evidence type="ECO:0000313" key="6">
    <source>
        <dbReference type="Proteomes" id="UP000316092"/>
    </source>
</evidence>
<keyword evidence="3" id="KW-0732">Signal</keyword>
<feature type="signal peptide" evidence="3">
    <location>
        <begin position="1"/>
        <end position="25"/>
    </location>
</feature>
<evidence type="ECO:0000313" key="5">
    <source>
        <dbReference type="EMBL" id="TSA79625.1"/>
    </source>
</evidence>
<dbReference type="PANTHER" id="PTHR30036:SF7">
    <property type="entry name" value="ABC TRANSPORTER PERIPLASMIC-BINDING PROTEIN YPHF"/>
    <property type="match status" value="1"/>
</dbReference>
<dbReference type="CDD" id="cd20001">
    <property type="entry name" value="PBP1_LsrB_Quorum_Sensing-like"/>
    <property type="match status" value="1"/>
</dbReference>
<protein>
    <submittedName>
        <fullName evidence="5">Autoinducer 2 ABC transporter substrate-binding protein</fullName>
    </submittedName>
</protein>
<dbReference type="Pfam" id="PF13407">
    <property type="entry name" value="Peripla_BP_4"/>
    <property type="match status" value="1"/>
</dbReference>
<dbReference type="InterPro" id="IPR050555">
    <property type="entry name" value="Bact_Solute-Bind_Prot2"/>
</dbReference>
<dbReference type="Proteomes" id="UP000316092">
    <property type="component" value="Unassembled WGS sequence"/>
</dbReference>
<evidence type="ECO:0000259" key="4">
    <source>
        <dbReference type="Pfam" id="PF13407"/>
    </source>
</evidence>
<feature type="domain" description="Periplasmic binding protein" evidence="4">
    <location>
        <begin position="34"/>
        <end position="288"/>
    </location>
</feature>
<proteinExistence type="inferred from homology"/>
<comment type="caution">
    <text evidence="5">The sequence shown here is derived from an EMBL/GenBank/DDBJ whole genome shotgun (WGS) entry which is preliminary data.</text>
</comment>
<dbReference type="OrthoDB" id="9795981at2"/>
<feature type="chain" id="PRO_5021916525" evidence="3">
    <location>
        <begin position="26"/>
        <end position="333"/>
    </location>
</feature>
<dbReference type="InterPro" id="IPR028082">
    <property type="entry name" value="Peripla_BP_I"/>
</dbReference>
<evidence type="ECO:0000256" key="2">
    <source>
        <dbReference type="ARBA" id="ARBA00007639"/>
    </source>
</evidence>
<dbReference type="RefSeq" id="WP_143722113.1">
    <property type="nucleotide sequence ID" value="NZ_VKDB01000039.1"/>
</dbReference>
<dbReference type="PANTHER" id="PTHR30036">
    <property type="entry name" value="D-XYLOSE-BINDING PERIPLASMIC PROTEIN"/>
    <property type="match status" value="1"/>
</dbReference>
<dbReference type="AlphaFoldDB" id="A0A553UHC9"/>
<dbReference type="InterPro" id="IPR025997">
    <property type="entry name" value="SBP_2_dom"/>
</dbReference>
<accession>A0A553UHC9</accession>
<keyword evidence="6" id="KW-1185">Reference proteome</keyword>
<sequence length="333" mass="35573">MNKKTWTFSALGLLVLGVSLHGADAQTKKYNMVTVVKITGINWFNRMEEGVKKYAKDSGNNATQTGPSTADAAQQAAIIEDLIAKKPDAIAVVPFSPETLEPVLKKAMSRGIKVITHEADNQVNTLYDIEAFDNVAFGANLNVRLAKCMGGSGKWAVFVGSLTSKTHNQWADGGIANAKKNPGMVLVESKQETADDAEQAYQKAKELIRKYPDIKGFQGSASTDVAGIGRAVEEAGLENKTCVYGTSLPSIAGKYMDSGAVDGIGFWDPADAGYVMNKVAQLVLQGKKITNGMDLGVKGYNKVSVTKGKGAGMIIRGNAFVDVDKANYKSYPF</sequence>
<dbReference type="GO" id="GO:0030246">
    <property type="term" value="F:carbohydrate binding"/>
    <property type="evidence" value="ECO:0007669"/>
    <property type="project" value="TreeGrafter"/>
</dbReference>
<gene>
    <name evidence="5" type="ORF">FNU79_17670</name>
</gene>
<evidence type="ECO:0000256" key="3">
    <source>
        <dbReference type="SAM" id="SignalP"/>
    </source>
</evidence>
<dbReference type="SUPFAM" id="SSF53822">
    <property type="entry name" value="Periplasmic binding protein-like I"/>
    <property type="match status" value="1"/>
</dbReference>
<evidence type="ECO:0000256" key="1">
    <source>
        <dbReference type="ARBA" id="ARBA00004196"/>
    </source>
</evidence>
<dbReference type="EMBL" id="VKDB01000039">
    <property type="protein sequence ID" value="TSA79625.1"/>
    <property type="molecule type" value="Genomic_DNA"/>
</dbReference>
<comment type="subcellular location">
    <subcellularLocation>
        <location evidence="1">Cell envelope</location>
    </subcellularLocation>
</comment>
<dbReference type="Gene3D" id="3.40.50.2300">
    <property type="match status" value="2"/>
</dbReference>
<dbReference type="GO" id="GO:0030288">
    <property type="term" value="C:outer membrane-bounded periplasmic space"/>
    <property type="evidence" value="ECO:0007669"/>
    <property type="project" value="TreeGrafter"/>
</dbReference>
<name>A0A553UHC9_9DEIO</name>
<reference evidence="5 6" key="1">
    <citation type="submission" date="2019-07" db="EMBL/GenBank/DDBJ databases">
        <title>Deinococcus detaillus sp. nov., isolated from humus soil in Antarctica.</title>
        <authorList>
            <person name="Zhang K."/>
        </authorList>
    </citation>
    <scope>NUCLEOTIDE SEQUENCE [LARGE SCALE GENOMIC DNA]</scope>
    <source>
        <strain evidence="5 6">H1</strain>
    </source>
</reference>